<protein>
    <submittedName>
        <fullName evidence="1">Uncharacterized protein</fullName>
    </submittedName>
</protein>
<sequence>MIDQLPEHRPMPDDVRMRARRRLSEGMSPAARNGRPLLIAAGVGVLAAGAVIASQALLGGSADPAAPPMQYNGEFVGKDRKLVNHVETGKVAPDALARCAAVAKEHPPAEQWQPMATSAKNGTVLTAFRVPAGVFFCANTATTTTISVPNPAVLEGWRQVEVLFTTPSGTMAGLVSSDVRFLSLSQIADAGRSTTMPALVDGLFLAPSGFQKAENGTKALVNGEESAVRGVPKPTASVVDRPLPPAARDTPEAARFAACLKDRAVPDPDQFVHGLTAKVSATDTIVTGRFGDLLLYCREADNDPTPGSVFDLDDLTEIRGETVAAMSVFYDFKPFKVNERGEYYDGGSTSAAAVGLVLDPRAASITYTSPGAADVPATMGNGTFVLAARLLDRHPDARVVVRDAAGNVLETITPQNPS</sequence>
<gene>
    <name evidence="1" type="ORF">SK571_39050</name>
</gene>
<proteinExistence type="predicted"/>
<name>A0ABU4U501_9PSEU</name>
<keyword evidence="2" id="KW-1185">Reference proteome</keyword>
<dbReference type="Proteomes" id="UP001271792">
    <property type="component" value="Unassembled WGS sequence"/>
</dbReference>
<dbReference type="EMBL" id="JAXAVV010000028">
    <property type="protein sequence ID" value="MDX8055408.1"/>
    <property type="molecule type" value="Genomic_DNA"/>
</dbReference>
<organism evidence="1 2">
    <name type="scientific">Lentzea kristufekii</name>
    <dbReference type="NCBI Taxonomy" id="3095430"/>
    <lineage>
        <taxon>Bacteria</taxon>
        <taxon>Bacillati</taxon>
        <taxon>Actinomycetota</taxon>
        <taxon>Actinomycetes</taxon>
        <taxon>Pseudonocardiales</taxon>
        <taxon>Pseudonocardiaceae</taxon>
        <taxon>Lentzea</taxon>
    </lineage>
</organism>
<evidence type="ECO:0000313" key="1">
    <source>
        <dbReference type="EMBL" id="MDX8055408.1"/>
    </source>
</evidence>
<evidence type="ECO:0000313" key="2">
    <source>
        <dbReference type="Proteomes" id="UP001271792"/>
    </source>
</evidence>
<dbReference type="RefSeq" id="WP_319989143.1">
    <property type="nucleotide sequence ID" value="NZ_JAXAVV010000028.1"/>
</dbReference>
<reference evidence="1 2" key="1">
    <citation type="submission" date="2023-11" db="EMBL/GenBank/DDBJ databases">
        <title>Lentzea sokolovensis, sp. nov., Lentzea kristufkii, sp. nov., and Lentzea miocenensis, sp. nov., rare actinobacteria from Sokolov Coal Basin, Miocene lacustrine sediment, Czech Republic.</title>
        <authorList>
            <person name="Lara A."/>
            <person name="Kotroba L."/>
            <person name="Nouioui I."/>
            <person name="Neumann-Schaal M."/>
            <person name="Mast Y."/>
            <person name="Chronakova A."/>
        </authorList>
    </citation>
    <scope>NUCLEOTIDE SEQUENCE [LARGE SCALE GENOMIC DNA]</scope>
    <source>
        <strain evidence="1 2">BCCO 10_0798</strain>
    </source>
</reference>
<comment type="caution">
    <text evidence="1">The sequence shown here is derived from an EMBL/GenBank/DDBJ whole genome shotgun (WGS) entry which is preliminary data.</text>
</comment>
<accession>A0ABU4U501</accession>
<reference evidence="1 2" key="2">
    <citation type="submission" date="2023-11" db="EMBL/GenBank/DDBJ databases">
        <authorList>
            <person name="Lara A.C."/>
            <person name="Chronakova A."/>
        </authorList>
    </citation>
    <scope>NUCLEOTIDE SEQUENCE [LARGE SCALE GENOMIC DNA]</scope>
    <source>
        <strain evidence="1 2">BCCO 10_0798</strain>
    </source>
</reference>